<evidence type="ECO:0000313" key="2">
    <source>
        <dbReference type="Proteomes" id="UP000001025"/>
    </source>
</evidence>
<keyword evidence="2" id="KW-1185">Reference proteome</keyword>
<sequence length="97" mass="10308">MTFAVNRAAVSGRVQVDCLLPTPADAWCSLTKIIPLATPSSFAKSHSPRSVSLFATTVFSFAPRYVPSSGPIMSVSRCLHSIGEALSVGYLSRLPSH</sequence>
<dbReference type="KEGG" id="rba:RB1291"/>
<evidence type="ECO:0000313" key="1">
    <source>
        <dbReference type="EMBL" id="CAD72013.1"/>
    </source>
</evidence>
<gene>
    <name evidence="1" type="ordered locus">RB1291</name>
</gene>
<dbReference type="Proteomes" id="UP000001025">
    <property type="component" value="Chromosome"/>
</dbReference>
<reference evidence="1 2" key="1">
    <citation type="journal article" date="2003" name="Proc. Natl. Acad. Sci. U.S.A.">
        <title>Complete genome sequence of the marine planctomycete Pirellula sp. strain 1.</title>
        <authorList>
            <person name="Gloeckner F.O."/>
            <person name="Kube M."/>
            <person name="Bauer M."/>
            <person name="Teeling H."/>
            <person name="Lombardot T."/>
            <person name="Ludwig W."/>
            <person name="Gade D."/>
            <person name="Beck A."/>
            <person name="Borzym K."/>
            <person name="Heitmann K."/>
            <person name="Rabus R."/>
            <person name="Schlesner H."/>
            <person name="Amann R."/>
            <person name="Reinhardt R."/>
        </authorList>
    </citation>
    <scope>NUCLEOTIDE SEQUENCE [LARGE SCALE GENOMIC DNA]</scope>
    <source>
        <strain evidence="2">DSM 10527 / NCIMB 13988 / SH1</strain>
    </source>
</reference>
<dbReference type="InParanoid" id="Q7UXJ3"/>
<dbReference type="STRING" id="243090.RB1291"/>
<dbReference type="EnsemblBacteria" id="CAD72013">
    <property type="protein sequence ID" value="CAD72013"/>
    <property type="gene ID" value="RB1291"/>
</dbReference>
<accession>Q7UXJ3</accession>
<dbReference type="HOGENOM" id="CLU_2344715_0_0_0"/>
<organism evidence="1 2">
    <name type="scientific">Rhodopirellula baltica (strain DSM 10527 / NCIMB 13988 / SH1)</name>
    <dbReference type="NCBI Taxonomy" id="243090"/>
    <lineage>
        <taxon>Bacteria</taxon>
        <taxon>Pseudomonadati</taxon>
        <taxon>Planctomycetota</taxon>
        <taxon>Planctomycetia</taxon>
        <taxon>Pirellulales</taxon>
        <taxon>Pirellulaceae</taxon>
        <taxon>Rhodopirellula</taxon>
    </lineage>
</organism>
<name>Q7UXJ3_RHOBA</name>
<dbReference type="AlphaFoldDB" id="Q7UXJ3"/>
<proteinExistence type="predicted"/>
<dbReference type="EMBL" id="BX294135">
    <property type="protein sequence ID" value="CAD72013.1"/>
    <property type="molecule type" value="Genomic_DNA"/>
</dbReference>
<protein>
    <submittedName>
        <fullName evidence="1">Uncharacterized protein</fullName>
    </submittedName>
</protein>